<dbReference type="RefSeq" id="WP_010704196.1">
    <property type="nucleotide sequence ID" value="NZ_CP154603.1"/>
</dbReference>
<protein>
    <submittedName>
        <fullName evidence="2">Phage tail protein U1</fullName>
    </submittedName>
</protein>
<evidence type="ECO:0000313" key="1">
    <source>
        <dbReference type="EMBL" id="CDP80321.1"/>
    </source>
</evidence>
<dbReference type="EMBL" id="HG977196">
    <property type="protein sequence ID" value="CDP80333.1"/>
    <property type="molecule type" value="Genomic_DNA"/>
</dbReference>
<evidence type="ECO:0000313" key="2">
    <source>
        <dbReference type="EMBL" id="CDP80333.1"/>
    </source>
</evidence>
<gene>
    <name evidence="2" type="primary">gpU1_2</name>
    <name evidence="1" type="synonym">gpU1_1</name>
    <name evidence="1" type="ORF">BN1046_01248</name>
    <name evidence="2" type="ORF">BN1046_01260</name>
</gene>
<dbReference type="Pfam" id="PF06995">
    <property type="entry name" value="Phage_P2_GpU"/>
    <property type="match status" value="1"/>
</dbReference>
<reference evidence="2" key="1">
    <citation type="submission" date="2013-11" db="EMBL/GenBank/DDBJ databases">
        <authorList>
            <person name="GENOMES U."/>
        </authorList>
    </citation>
    <scope>NUCLEOTIDE SEQUENCE</scope>
    <source>
        <strain evidence="2">MVT06</strain>
    </source>
</reference>
<reference evidence="2" key="2">
    <citation type="submission" date="2014-05" db="EMBL/GenBank/DDBJ databases">
        <title>Genome sequencing of Bartonella spp. isolated from human blood.</title>
        <authorList>
            <person name="Raoult D."/>
        </authorList>
    </citation>
    <scope>NUCLEOTIDE SEQUENCE</scope>
    <source>
        <strain evidence="2">MVT06</strain>
    </source>
</reference>
<sequence>MMLALGDFIFSVQTAAYQELEMTYDVPWVEQGRLGSKAAFQLPAIANAEYSLSGVICPGFKRSYGQLNRLRSMAHMGPHLLVSGKGKIFGKFVILSVDEKQSFFRLNGDPRKQEFTLQLREYGGDGGIW</sequence>
<name>A0A024LSZ6_9HYPH</name>
<dbReference type="AlphaFoldDB" id="A0A024LSZ6"/>
<dbReference type="EMBL" id="HG977196">
    <property type="protein sequence ID" value="CDP80321.1"/>
    <property type="molecule type" value="Genomic_DNA"/>
</dbReference>
<accession>A0A024LSZ6</accession>
<proteinExistence type="predicted"/>
<organism evidence="2">
    <name type="scientific">Bartonella schoenbuchensis</name>
    <dbReference type="NCBI Taxonomy" id="165694"/>
    <lineage>
        <taxon>Bacteria</taxon>
        <taxon>Pseudomonadati</taxon>
        <taxon>Pseudomonadota</taxon>
        <taxon>Alphaproteobacteria</taxon>
        <taxon>Hyphomicrobiales</taxon>
        <taxon>Bartonellaceae</taxon>
        <taxon>Bartonella</taxon>
    </lineage>
</organism>
<dbReference type="InterPro" id="IPR009734">
    <property type="entry name" value="Myoviridae_GpU"/>
</dbReference>